<feature type="region of interest" description="Disordered" evidence="1">
    <location>
        <begin position="40"/>
        <end position="98"/>
    </location>
</feature>
<sequence>MSMPDPFLFVPITQDEAAKGRGSTKRIVRAHVTRVQHARSAANAGQELHDWTVQPQTARRSSTTTNKRSASAISVTGTGNVKPKAAPSKQSPHNPIDDEELTISSKAIPAPLSRAVVRKTRPVVLPLPSIPVGSAAADPFWTYPAERLAFIPTIIHHYVLNVAVDIPDIDGPGNKGLLRTAWFPLVMTEPATFYAVLLMAASHYCAIQPEANHIIDLLNLKTRALKAINVAIMDPKRAKSDATIGAVAKMAAYEAVFGDSDTFSAHLRGLQMMLRMRGGLSELGLNGLLERLLVWIDLNAAHITGREKGLGNENFPTIVAFDAPDPFHFAGIS</sequence>
<dbReference type="EMBL" id="MU003765">
    <property type="protein sequence ID" value="KAF2726182.1"/>
    <property type="molecule type" value="Genomic_DNA"/>
</dbReference>
<reference evidence="2" key="1">
    <citation type="journal article" date="2020" name="Stud. Mycol.">
        <title>101 Dothideomycetes genomes: a test case for predicting lifestyles and emergence of pathogens.</title>
        <authorList>
            <person name="Haridas S."/>
            <person name="Albert R."/>
            <person name="Binder M."/>
            <person name="Bloem J."/>
            <person name="Labutti K."/>
            <person name="Salamov A."/>
            <person name="Andreopoulos B."/>
            <person name="Baker S."/>
            <person name="Barry K."/>
            <person name="Bills G."/>
            <person name="Bluhm B."/>
            <person name="Cannon C."/>
            <person name="Castanera R."/>
            <person name="Culley D."/>
            <person name="Daum C."/>
            <person name="Ezra D."/>
            <person name="Gonzalez J."/>
            <person name="Henrissat B."/>
            <person name="Kuo A."/>
            <person name="Liang C."/>
            <person name="Lipzen A."/>
            <person name="Lutzoni F."/>
            <person name="Magnuson J."/>
            <person name="Mondo S."/>
            <person name="Nolan M."/>
            <person name="Ohm R."/>
            <person name="Pangilinan J."/>
            <person name="Park H.-J."/>
            <person name="Ramirez L."/>
            <person name="Alfaro M."/>
            <person name="Sun H."/>
            <person name="Tritt A."/>
            <person name="Yoshinaga Y."/>
            <person name="Zwiers L.-H."/>
            <person name="Turgeon B."/>
            <person name="Goodwin S."/>
            <person name="Spatafora J."/>
            <person name="Crous P."/>
            <person name="Grigoriev I."/>
        </authorList>
    </citation>
    <scope>NUCLEOTIDE SEQUENCE</scope>
    <source>
        <strain evidence="2">CBS 116435</strain>
    </source>
</reference>
<evidence type="ECO:0000256" key="1">
    <source>
        <dbReference type="SAM" id="MobiDB-lite"/>
    </source>
</evidence>
<organism evidence="2 3">
    <name type="scientific">Polychaeton citri CBS 116435</name>
    <dbReference type="NCBI Taxonomy" id="1314669"/>
    <lineage>
        <taxon>Eukaryota</taxon>
        <taxon>Fungi</taxon>
        <taxon>Dikarya</taxon>
        <taxon>Ascomycota</taxon>
        <taxon>Pezizomycotina</taxon>
        <taxon>Dothideomycetes</taxon>
        <taxon>Dothideomycetidae</taxon>
        <taxon>Capnodiales</taxon>
        <taxon>Capnodiaceae</taxon>
        <taxon>Polychaeton</taxon>
    </lineage>
</organism>
<dbReference type="PANTHER" id="PTHR37540:SF5">
    <property type="entry name" value="TRANSCRIPTION FACTOR DOMAIN-CONTAINING PROTEIN"/>
    <property type="match status" value="1"/>
</dbReference>
<dbReference type="Pfam" id="PF11951">
    <property type="entry name" value="Fungal_trans_2"/>
    <property type="match status" value="1"/>
</dbReference>
<dbReference type="OrthoDB" id="3938352at2759"/>
<dbReference type="Proteomes" id="UP000799441">
    <property type="component" value="Unassembled WGS sequence"/>
</dbReference>
<feature type="compositionally biased region" description="Polar residues" evidence="1">
    <location>
        <begin position="53"/>
        <end position="79"/>
    </location>
</feature>
<keyword evidence="3" id="KW-1185">Reference proteome</keyword>
<dbReference type="AlphaFoldDB" id="A0A9P4QF80"/>
<comment type="caution">
    <text evidence="2">The sequence shown here is derived from an EMBL/GenBank/DDBJ whole genome shotgun (WGS) entry which is preliminary data.</text>
</comment>
<dbReference type="PANTHER" id="PTHR37540">
    <property type="entry name" value="TRANSCRIPTION FACTOR (ACR-2), PUTATIVE-RELATED-RELATED"/>
    <property type="match status" value="1"/>
</dbReference>
<protein>
    <recommendedName>
        <fullName evidence="4">Tachykinin family protein</fullName>
    </recommendedName>
</protein>
<gene>
    <name evidence="2" type="ORF">K431DRAFT_214139</name>
</gene>
<proteinExistence type="predicted"/>
<dbReference type="InterPro" id="IPR021858">
    <property type="entry name" value="Fun_TF"/>
</dbReference>
<evidence type="ECO:0008006" key="4">
    <source>
        <dbReference type="Google" id="ProtNLM"/>
    </source>
</evidence>
<evidence type="ECO:0000313" key="2">
    <source>
        <dbReference type="EMBL" id="KAF2726182.1"/>
    </source>
</evidence>
<evidence type="ECO:0000313" key="3">
    <source>
        <dbReference type="Proteomes" id="UP000799441"/>
    </source>
</evidence>
<accession>A0A9P4QF80</accession>
<name>A0A9P4QF80_9PEZI</name>